<feature type="transmembrane region" description="Helical" evidence="12">
    <location>
        <begin position="181"/>
        <end position="205"/>
    </location>
</feature>
<evidence type="ECO:0000256" key="6">
    <source>
        <dbReference type="ARBA" id="ARBA00023136"/>
    </source>
</evidence>
<keyword evidence="9 10" id="KW-0807">Transducer</keyword>
<dbReference type="Proteomes" id="UP000050795">
    <property type="component" value="Unassembled WGS sequence"/>
</dbReference>
<dbReference type="InterPro" id="IPR000276">
    <property type="entry name" value="GPCR_Rhodpsn"/>
</dbReference>
<dbReference type="GO" id="GO:0043410">
    <property type="term" value="P:positive regulation of MAPK cascade"/>
    <property type="evidence" value="ECO:0007669"/>
    <property type="project" value="TreeGrafter"/>
</dbReference>
<evidence type="ECO:0000256" key="11">
    <source>
        <dbReference type="SAM" id="MobiDB-lite"/>
    </source>
</evidence>
<evidence type="ECO:0000313" key="13">
    <source>
        <dbReference type="Proteomes" id="UP000050795"/>
    </source>
</evidence>
<accession>A0A183VXB2</accession>
<dbReference type="PANTHER" id="PTHR24248:SF199">
    <property type="entry name" value="IP13425P-RELATED"/>
    <property type="match status" value="1"/>
</dbReference>
<dbReference type="PROSITE" id="PS00237">
    <property type="entry name" value="G_PROTEIN_RECEP_F1_1"/>
    <property type="match status" value="1"/>
</dbReference>
<feature type="compositionally biased region" description="Basic residues" evidence="11">
    <location>
        <begin position="462"/>
        <end position="471"/>
    </location>
</feature>
<dbReference type="GO" id="GO:0005886">
    <property type="term" value="C:plasma membrane"/>
    <property type="evidence" value="ECO:0007669"/>
    <property type="project" value="UniProtKB-SubCell"/>
</dbReference>
<feature type="compositionally biased region" description="Low complexity" evidence="11">
    <location>
        <begin position="352"/>
        <end position="374"/>
    </location>
</feature>
<organism evidence="13 14">
    <name type="scientific">Trichobilharzia regenti</name>
    <name type="common">Nasal bird schistosome</name>
    <dbReference type="NCBI Taxonomy" id="157069"/>
    <lineage>
        <taxon>Eukaryota</taxon>
        <taxon>Metazoa</taxon>
        <taxon>Spiralia</taxon>
        <taxon>Lophotrochozoa</taxon>
        <taxon>Platyhelminthes</taxon>
        <taxon>Trematoda</taxon>
        <taxon>Digenea</taxon>
        <taxon>Strigeidida</taxon>
        <taxon>Schistosomatoidea</taxon>
        <taxon>Schistosomatidae</taxon>
        <taxon>Trichobilharzia</taxon>
    </lineage>
</organism>
<evidence type="ECO:0000313" key="14">
    <source>
        <dbReference type="WBParaSite" id="TREG1_103140.1"/>
    </source>
</evidence>
<keyword evidence="5 10" id="KW-0297">G-protein coupled receptor</keyword>
<keyword evidence="3 10" id="KW-0812">Transmembrane</keyword>
<dbReference type="SUPFAM" id="SSF81321">
    <property type="entry name" value="Family A G protein-coupled receptor-like"/>
    <property type="match status" value="2"/>
</dbReference>
<evidence type="ECO:0000256" key="10">
    <source>
        <dbReference type="RuleBase" id="RU000688"/>
    </source>
</evidence>
<evidence type="ECO:0000256" key="1">
    <source>
        <dbReference type="ARBA" id="ARBA00004651"/>
    </source>
</evidence>
<keyword evidence="6 12" id="KW-0472">Membrane</keyword>
<dbReference type="WBParaSite" id="TREG1_103140.1">
    <property type="protein sequence ID" value="TREG1_103140.1"/>
    <property type="gene ID" value="TREG1_103140"/>
</dbReference>
<feature type="transmembrane region" description="Helical" evidence="12">
    <location>
        <begin position="135"/>
        <end position="157"/>
    </location>
</feature>
<feature type="transmembrane region" description="Helical" evidence="12">
    <location>
        <begin position="288"/>
        <end position="311"/>
    </location>
</feature>
<evidence type="ECO:0000256" key="9">
    <source>
        <dbReference type="ARBA" id="ARBA00023224"/>
    </source>
</evidence>
<dbReference type="GO" id="GO:0004993">
    <property type="term" value="F:G protein-coupled serotonin receptor activity"/>
    <property type="evidence" value="ECO:0007669"/>
    <property type="project" value="UniProtKB-ARBA"/>
</dbReference>
<dbReference type="Gene3D" id="1.20.1070.10">
    <property type="entry name" value="Rhodopsin 7-helix transmembrane proteins"/>
    <property type="match status" value="2"/>
</dbReference>
<feature type="transmembrane region" description="Helical" evidence="12">
    <location>
        <begin position="591"/>
        <end position="612"/>
    </location>
</feature>
<reference evidence="13" key="1">
    <citation type="submission" date="2022-06" db="EMBL/GenBank/DDBJ databases">
        <authorList>
            <person name="Berger JAMES D."/>
            <person name="Berger JAMES D."/>
        </authorList>
    </citation>
    <scope>NUCLEOTIDE SEQUENCE [LARGE SCALE GENOMIC DNA]</scope>
</reference>
<evidence type="ECO:0000256" key="7">
    <source>
        <dbReference type="ARBA" id="ARBA00023157"/>
    </source>
</evidence>
<name>A0A183VXB2_TRIRE</name>
<dbReference type="Pfam" id="PF00001">
    <property type="entry name" value="7tm_1"/>
    <property type="match status" value="2"/>
</dbReference>
<sequence length="684" mass="77940">MENYDMTTPPPTHNIADGNRMIHHSVSPFVISSLSSSSSPSFSSAYPTIDRPMQQSMSVAPKWQYILLYIIPFGTLWGNIFVCLAVYLERRLRHRFNLFLVSLATSDLLCALLVMPVSAWNMIMGQNTSDLALCLVWYSLDIFFTATTIIHMCNISLDRYLALRQPFGTVRTQTRHPLNSLSVRITLSWLIPFSIAGPLFLYALMRQKDSEIDDKSKPRATPLTTTTEATATSTATIIYNNDILNASHDYFSLKSTPMATKTSLPMTIEDYFHSTEASYKGCGPNDPVFALTAIFITFILPLIIMIVTYVLTVHTLRKHMKQIQAVQLYAATNKHFTDSNRLTASTTSNIRNQNATNNNSDCCNKNDNNNNNSTEPLKLSSDNNNDSIKLQRNEQDTTTYSCSSTKLHDTNLLPDSANISLKSTIPKQNITETDMIETKALKCKQSPGIKTHWKLTRPNYTHTKRRRRRYHQQQQQTISQTPETTMVTFTQIEEPSINTSSQSFCDSVLIKTNNINTDSNNFDMTFDIKDELLGKKNGESTPPYIGCNNNVTINNNGSSSIKIRFNTRQSSTTSNRYSLDRIHSAKRAVRVIGVLFSIFLICYLPFFIVYFIDVLCTTCNHCTGPAMAHLEWLGYLSSMLNPFVYHAFNPTFRRTFRRMLRCACFCPDRRRNEYYANWRRKIKL</sequence>
<evidence type="ECO:0000256" key="2">
    <source>
        <dbReference type="ARBA" id="ARBA00022475"/>
    </source>
</evidence>
<evidence type="ECO:0000256" key="3">
    <source>
        <dbReference type="ARBA" id="ARBA00022692"/>
    </source>
</evidence>
<comment type="similarity">
    <text evidence="10">Belongs to the G-protein coupled receptor 1 family.</text>
</comment>
<dbReference type="PROSITE" id="PS50262">
    <property type="entry name" value="G_PROTEIN_RECEP_F1_2"/>
    <property type="match status" value="1"/>
</dbReference>
<evidence type="ECO:0000256" key="5">
    <source>
        <dbReference type="ARBA" id="ARBA00023040"/>
    </source>
</evidence>
<keyword evidence="2" id="KW-1003">Cell membrane</keyword>
<comment type="subcellular location">
    <subcellularLocation>
        <location evidence="1">Cell membrane</location>
        <topology evidence="1">Multi-pass membrane protein</topology>
    </subcellularLocation>
</comment>
<keyword evidence="8 10" id="KW-0675">Receptor</keyword>
<reference evidence="14" key="2">
    <citation type="submission" date="2023-11" db="UniProtKB">
        <authorList>
            <consortium name="WormBaseParasite"/>
        </authorList>
    </citation>
    <scope>IDENTIFICATION</scope>
</reference>
<dbReference type="PANTHER" id="PTHR24248">
    <property type="entry name" value="ADRENERGIC RECEPTOR-RELATED G-PROTEIN COUPLED RECEPTOR"/>
    <property type="match status" value="1"/>
</dbReference>
<dbReference type="GO" id="GO:0071880">
    <property type="term" value="P:adenylate cyclase-activating adrenergic receptor signaling pathway"/>
    <property type="evidence" value="ECO:0007669"/>
    <property type="project" value="TreeGrafter"/>
</dbReference>
<feature type="region of interest" description="Disordered" evidence="11">
    <location>
        <begin position="461"/>
        <end position="480"/>
    </location>
</feature>
<feature type="transmembrane region" description="Helical" evidence="12">
    <location>
        <begin position="632"/>
        <end position="652"/>
    </location>
</feature>
<feature type="transmembrane region" description="Helical" evidence="12">
    <location>
        <begin position="100"/>
        <end position="123"/>
    </location>
</feature>
<dbReference type="PRINTS" id="PR00237">
    <property type="entry name" value="GPCRRHODOPSN"/>
</dbReference>
<evidence type="ECO:0000256" key="8">
    <source>
        <dbReference type="ARBA" id="ARBA00023170"/>
    </source>
</evidence>
<feature type="region of interest" description="Disordered" evidence="11">
    <location>
        <begin position="344"/>
        <end position="387"/>
    </location>
</feature>
<evidence type="ECO:0000256" key="12">
    <source>
        <dbReference type="SAM" id="Phobius"/>
    </source>
</evidence>
<proteinExistence type="inferred from homology"/>
<dbReference type="InterPro" id="IPR017452">
    <property type="entry name" value="GPCR_Rhodpsn_7TM"/>
</dbReference>
<keyword evidence="4 12" id="KW-1133">Transmembrane helix</keyword>
<dbReference type="OrthoDB" id="10034726at2759"/>
<feature type="transmembrane region" description="Helical" evidence="12">
    <location>
        <begin position="66"/>
        <end position="88"/>
    </location>
</feature>
<protein>
    <submittedName>
        <fullName evidence="14">G_PROTEIN_RECEP_F1_2 domain-containing protein</fullName>
    </submittedName>
</protein>
<keyword evidence="13" id="KW-1185">Reference proteome</keyword>
<dbReference type="AlphaFoldDB" id="A0A183VXB2"/>
<evidence type="ECO:0000256" key="4">
    <source>
        <dbReference type="ARBA" id="ARBA00022989"/>
    </source>
</evidence>
<keyword evidence="7" id="KW-1015">Disulfide bond</keyword>